<feature type="compositionally biased region" description="Basic and acidic residues" evidence="1">
    <location>
        <begin position="1"/>
        <end position="11"/>
    </location>
</feature>
<protein>
    <submittedName>
        <fullName evidence="2">Uncharacterized protein</fullName>
    </submittedName>
</protein>
<dbReference type="Proteomes" id="UP000010411">
    <property type="component" value="Unassembled WGS sequence"/>
</dbReference>
<keyword evidence="3" id="KW-1185">Reference proteome</keyword>
<reference evidence="2 3" key="1">
    <citation type="submission" date="2012-11" db="EMBL/GenBank/DDBJ databases">
        <authorList>
            <person name="Huguet-Tapia J.C."/>
            <person name="Durkin A.S."/>
            <person name="Pettis G.S."/>
            <person name="Badger J.H."/>
        </authorList>
    </citation>
    <scope>NUCLEOTIDE SEQUENCE [LARGE SCALE GENOMIC DNA]</scope>
    <source>
        <strain evidence="2 3">91-03</strain>
    </source>
</reference>
<dbReference type="EMBL" id="AEJC01000563">
    <property type="protein sequence ID" value="EKX61761.1"/>
    <property type="molecule type" value="Genomic_DNA"/>
</dbReference>
<evidence type="ECO:0000313" key="3">
    <source>
        <dbReference type="Proteomes" id="UP000010411"/>
    </source>
</evidence>
<proteinExistence type="predicted"/>
<accession>L1KLS5</accession>
<evidence type="ECO:0000256" key="1">
    <source>
        <dbReference type="SAM" id="MobiDB-lite"/>
    </source>
</evidence>
<gene>
    <name evidence="2" type="ORF">STRIP9103_07369</name>
</gene>
<comment type="caution">
    <text evidence="2">The sequence shown here is derived from an EMBL/GenBank/DDBJ whole genome shotgun (WGS) entry which is preliminary data.</text>
</comment>
<name>L1KLS5_9ACTN</name>
<feature type="compositionally biased region" description="Low complexity" evidence="1">
    <location>
        <begin position="12"/>
        <end position="23"/>
    </location>
</feature>
<dbReference type="AlphaFoldDB" id="L1KLS5"/>
<evidence type="ECO:0000313" key="2">
    <source>
        <dbReference type="EMBL" id="EKX61761.1"/>
    </source>
</evidence>
<organism evidence="2 3">
    <name type="scientific">Streptomyces ipomoeae 91-03</name>
    <dbReference type="NCBI Taxonomy" id="698759"/>
    <lineage>
        <taxon>Bacteria</taxon>
        <taxon>Bacillati</taxon>
        <taxon>Actinomycetota</taxon>
        <taxon>Actinomycetes</taxon>
        <taxon>Kitasatosporales</taxon>
        <taxon>Streptomycetaceae</taxon>
        <taxon>Streptomyces</taxon>
    </lineage>
</organism>
<sequence length="84" mass="9254">MLPRRRADEPSAGRSAGCAASSGPVVRERRHLRHRRRRALFSPKAARSLITPPTGAVQCDEVVRSRHLCEVCGRQQLLAGGEQL</sequence>
<feature type="region of interest" description="Disordered" evidence="1">
    <location>
        <begin position="1"/>
        <end position="34"/>
    </location>
</feature>